<dbReference type="EMBL" id="CAJOBC010000938">
    <property type="protein sequence ID" value="CAF3640615.1"/>
    <property type="molecule type" value="Genomic_DNA"/>
</dbReference>
<proteinExistence type="predicted"/>
<evidence type="ECO:0000313" key="4">
    <source>
        <dbReference type="EMBL" id="CAF4147711.1"/>
    </source>
</evidence>
<evidence type="ECO:0000313" key="3">
    <source>
        <dbReference type="EMBL" id="CAF3640615.1"/>
    </source>
</evidence>
<dbReference type="EMBL" id="CAJNOK010021715">
    <property type="protein sequence ID" value="CAF1336454.1"/>
    <property type="molecule type" value="Genomic_DNA"/>
</dbReference>
<name>A0A813WMS6_9BILA</name>
<dbReference type="EMBL" id="CAJNOQ010000938">
    <property type="protein sequence ID" value="CAF0852964.1"/>
    <property type="molecule type" value="Genomic_DNA"/>
</dbReference>
<evidence type="ECO:0000313" key="1">
    <source>
        <dbReference type="EMBL" id="CAF0852964.1"/>
    </source>
</evidence>
<dbReference type="Proteomes" id="UP000682733">
    <property type="component" value="Unassembled WGS sequence"/>
</dbReference>
<keyword evidence="5" id="KW-1185">Reference proteome</keyword>
<dbReference type="EMBL" id="CAJOBA010043337">
    <property type="protein sequence ID" value="CAF4147711.1"/>
    <property type="molecule type" value="Genomic_DNA"/>
</dbReference>
<comment type="caution">
    <text evidence="1">The sequence shown here is derived from an EMBL/GenBank/DDBJ whole genome shotgun (WGS) entry which is preliminary data.</text>
</comment>
<protein>
    <submittedName>
        <fullName evidence="1">Uncharacterized protein</fullName>
    </submittedName>
</protein>
<gene>
    <name evidence="1" type="ORF">GPM918_LOCUS6172</name>
    <name evidence="2" type="ORF">OVA965_LOCUS30134</name>
    <name evidence="3" type="ORF">SRO942_LOCUS6172</name>
    <name evidence="4" type="ORF">TMI583_LOCUS30928</name>
</gene>
<accession>A0A813WMS6</accession>
<dbReference type="Proteomes" id="UP000681722">
    <property type="component" value="Unassembled WGS sequence"/>
</dbReference>
<sequence length="157" mass="17897">MYHAGTLHFDSAIGFDASSILTDAEVAEELNITPKQAREDNMTFKEKVNLYHEDSQNMMELEHKADNAAAMGNIELAHHLRSQIEQLPTSLKRQLTTSRMTGMHMTQNSAATLNDIKKYTPYTLHGQIRFAHVNAVYNGTVLHSKVVDWQKRETVKW</sequence>
<reference evidence="1" key="1">
    <citation type="submission" date="2021-02" db="EMBL/GenBank/DDBJ databases">
        <authorList>
            <person name="Nowell W R."/>
        </authorList>
    </citation>
    <scope>NUCLEOTIDE SEQUENCE</scope>
</reference>
<evidence type="ECO:0000313" key="5">
    <source>
        <dbReference type="Proteomes" id="UP000663829"/>
    </source>
</evidence>
<dbReference type="Proteomes" id="UP000677228">
    <property type="component" value="Unassembled WGS sequence"/>
</dbReference>
<dbReference type="Proteomes" id="UP000663829">
    <property type="component" value="Unassembled WGS sequence"/>
</dbReference>
<dbReference type="AlphaFoldDB" id="A0A813WMS6"/>
<evidence type="ECO:0000313" key="2">
    <source>
        <dbReference type="EMBL" id="CAF1336454.1"/>
    </source>
</evidence>
<organism evidence="1 5">
    <name type="scientific">Didymodactylos carnosus</name>
    <dbReference type="NCBI Taxonomy" id="1234261"/>
    <lineage>
        <taxon>Eukaryota</taxon>
        <taxon>Metazoa</taxon>
        <taxon>Spiralia</taxon>
        <taxon>Gnathifera</taxon>
        <taxon>Rotifera</taxon>
        <taxon>Eurotatoria</taxon>
        <taxon>Bdelloidea</taxon>
        <taxon>Philodinida</taxon>
        <taxon>Philodinidae</taxon>
        <taxon>Didymodactylos</taxon>
    </lineage>
</organism>